<reference evidence="2 3" key="1">
    <citation type="submission" date="2023-11" db="EMBL/GenBank/DDBJ databases">
        <title>An acidophilic fungus is an integral part of prey digestion in a carnivorous sundew plant.</title>
        <authorList>
            <person name="Tsai I.J."/>
        </authorList>
    </citation>
    <scope>NUCLEOTIDE SEQUENCE [LARGE SCALE GENOMIC DNA]</scope>
    <source>
        <strain evidence="2">169a</strain>
    </source>
</reference>
<accession>A0AAQ3R9Y7</accession>
<keyword evidence="3" id="KW-1185">Reference proteome</keyword>
<evidence type="ECO:0000256" key="1">
    <source>
        <dbReference type="SAM" id="SignalP"/>
    </source>
</evidence>
<gene>
    <name evidence="2" type="ORF">R9X50_00128800</name>
</gene>
<name>A0AAQ3R9Y7_9PEZI</name>
<dbReference type="Proteomes" id="UP001303373">
    <property type="component" value="Chromosome 2"/>
</dbReference>
<proteinExistence type="predicted"/>
<dbReference type="EMBL" id="CP138581">
    <property type="protein sequence ID" value="WPG98497.1"/>
    <property type="molecule type" value="Genomic_DNA"/>
</dbReference>
<dbReference type="AlphaFoldDB" id="A0AAQ3R9Y7"/>
<keyword evidence="1" id="KW-0732">Signal</keyword>
<evidence type="ECO:0000313" key="2">
    <source>
        <dbReference type="EMBL" id="WPG98497.1"/>
    </source>
</evidence>
<evidence type="ECO:0000313" key="3">
    <source>
        <dbReference type="Proteomes" id="UP001303373"/>
    </source>
</evidence>
<organism evidence="2 3">
    <name type="scientific">Acrodontium crateriforme</name>
    <dbReference type="NCBI Taxonomy" id="150365"/>
    <lineage>
        <taxon>Eukaryota</taxon>
        <taxon>Fungi</taxon>
        <taxon>Dikarya</taxon>
        <taxon>Ascomycota</taxon>
        <taxon>Pezizomycotina</taxon>
        <taxon>Dothideomycetes</taxon>
        <taxon>Dothideomycetidae</taxon>
        <taxon>Mycosphaerellales</taxon>
        <taxon>Teratosphaeriaceae</taxon>
        <taxon>Acrodontium</taxon>
    </lineage>
</organism>
<protein>
    <submittedName>
        <fullName evidence="2">Uncharacterized protein</fullName>
    </submittedName>
</protein>
<feature type="signal peptide" evidence="1">
    <location>
        <begin position="1"/>
        <end position="18"/>
    </location>
</feature>
<feature type="chain" id="PRO_5042918409" evidence="1">
    <location>
        <begin position="19"/>
        <end position="140"/>
    </location>
</feature>
<sequence length="140" mass="14597">MLTSSIFTVLASITSTLALPQLITRNTNYTLPTSTSVGYYQGSTSAGMNCFIEVSTGILQAGQCNLISVNAFSISRAPNNNCTFTLFAGTSSCDPSKPELTSSVKTLSFPIDAGNGTQCIETGVQDGGKFQKASGIWACS</sequence>